<feature type="compositionally biased region" description="Basic and acidic residues" evidence="1">
    <location>
        <begin position="278"/>
        <end position="288"/>
    </location>
</feature>
<dbReference type="InterPro" id="IPR010982">
    <property type="entry name" value="Lambda_DNA-bd_dom_sf"/>
</dbReference>
<evidence type="ECO:0000313" key="3">
    <source>
        <dbReference type="EMBL" id="MBC2901368.1"/>
    </source>
</evidence>
<organism evidence="3 4">
    <name type="scientific">Streptomyces cupreus</name>
    <dbReference type="NCBI Taxonomy" id="2759956"/>
    <lineage>
        <taxon>Bacteria</taxon>
        <taxon>Bacillati</taxon>
        <taxon>Actinomycetota</taxon>
        <taxon>Actinomycetes</taxon>
        <taxon>Kitasatosporales</taxon>
        <taxon>Streptomycetaceae</taxon>
        <taxon>Streptomyces</taxon>
    </lineage>
</organism>
<dbReference type="EMBL" id="JACMSF010000005">
    <property type="protein sequence ID" value="MBC2901368.1"/>
    <property type="molecule type" value="Genomic_DNA"/>
</dbReference>
<dbReference type="AlphaFoldDB" id="A0A7X1IZG0"/>
<dbReference type="InterPro" id="IPR001387">
    <property type="entry name" value="Cro/C1-type_HTH"/>
</dbReference>
<protein>
    <submittedName>
        <fullName evidence="3">Helix-turn-helix transcriptional regulator</fullName>
    </submittedName>
</protein>
<dbReference type="Gene3D" id="1.10.260.40">
    <property type="entry name" value="lambda repressor-like DNA-binding domains"/>
    <property type="match status" value="1"/>
</dbReference>
<dbReference type="Pfam" id="PF19054">
    <property type="entry name" value="DUF5753"/>
    <property type="match status" value="1"/>
</dbReference>
<dbReference type="GO" id="GO:0003677">
    <property type="term" value="F:DNA binding"/>
    <property type="evidence" value="ECO:0007669"/>
    <property type="project" value="InterPro"/>
</dbReference>
<accession>A0A7X1IZG0</accession>
<gene>
    <name evidence="3" type="ORF">H4N64_07065</name>
</gene>
<sequence>MPPKKDPDASVSVPCFYGAELRFKREVAGMTLEQLAEGSFRGISFLSQIERGERRMPMDLARHVDERLGTDGFFQRRCEDAAKARRVGIAEYFADVAEMERLARTIEDWAPMFVPGLLQTKAYAAAITRSAMPRASDVEVEEIVNARLGRARLFAGESPPKLWAVLDESVIRRRVLPPAGMAELLSHMTEVVRSTRSIVQIVPETDATHPFMMGMTRIMTFFDAPPLVYTEGLHSSQLIDYPALVMAYRESYDLVRAAALPPEASLAMIEAVAEEYRNEAEQQHRPELRAVAQEQLQQRDRR</sequence>
<reference evidence="3 4" key="1">
    <citation type="submission" date="2020-08" db="EMBL/GenBank/DDBJ databases">
        <title>Streptomyces sp. PSKA01 genome sequencing and assembly.</title>
        <authorList>
            <person name="Mandal S."/>
            <person name="Maiti P.K."/>
            <person name="Das P."/>
        </authorList>
    </citation>
    <scope>NUCLEOTIDE SEQUENCE [LARGE SCALE GENOMIC DNA]</scope>
    <source>
        <strain evidence="3 4">PSKA01</strain>
    </source>
</reference>
<feature type="region of interest" description="Disordered" evidence="1">
    <location>
        <begin position="278"/>
        <end position="302"/>
    </location>
</feature>
<feature type="domain" description="HTH cro/C1-type" evidence="2">
    <location>
        <begin position="21"/>
        <end position="55"/>
    </location>
</feature>
<keyword evidence="4" id="KW-1185">Reference proteome</keyword>
<dbReference type="RefSeq" id="WP_186281228.1">
    <property type="nucleotide sequence ID" value="NZ_JACMSF010000005.1"/>
</dbReference>
<evidence type="ECO:0000259" key="2">
    <source>
        <dbReference type="PROSITE" id="PS50943"/>
    </source>
</evidence>
<dbReference type="PROSITE" id="PS50943">
    <property type="entry name" value="HTH_CROC1"/>
    <property type="match status" value="1"/>
</dbReference>
<name>A0A7X1IZG0_9ACTN</name>
<proteinExistence type="predicted"/>
<dbReference type="Proteomes" id="UP000584670">
    <property type="component" value="Unassembled WGS sequence"/>
</dbReference>
<dbReference type="InterPro" id="IPR043917">
    <property type="entry name" value="DUF5753"/>
</dbReference>
<comment type="caution">
    <text evidence="3">The sequence shown here is derived from an EMBL/GenBank/DDBJ whole genome shotgun (WGS) entry which is preliminary data.</text>
</comment>
<dbReference type="SUPFAM" id="SSF47413">
    <property type="entry name" value="lambda repressor-like DNA-binding domains"/>
    <property type="match status" value="1"/>
</dbReference>
<evidence type="ECO:0000256" key="1">
    <source>
        <dbReference type="SAM" id="MobiDB-lite"/>
    </source>
</evidence>
<evidence type="ECO:0000313" key="4">
    <source>
        <dbReference type="Proteomes" id="UP000584670"/>
    </source>
</evidence>
<dbReference type="CDD" id="cd00093">
    <property type="entry name" value="HTH_XRE"/>
    <property type="match status" value="1"/>
</dbReference>